<accession>A0A8H7QC27</accession>
<dbReference type="Proteomes" id="UP000650833">
    <property type="component" value="Unassembled WGS sequence"/>
</dbReference>
<proteinExistence type="predicted"/>
<dbReference type="EMBL" id="JAEPRC010001235">
    <property type="protein sequence ID" value="KAG2189717.1"/>
    <property type="molecule type" value="Genomic_DNA"/>
</dbReference>
<protein>
    <submittedName>
        <fullName evidence="1">Uncharacterized protein</fullName>
    </submittedName>
</protein>
<sequence>MNLALQGKTANLNCARNSALPEVSRNSVGEMEVNTIVAGNPNIVPRTLGILHEMMHSVNLLFIGLFKTIKELSSKQEGGISDIRMIFRVESAPGPRRYNNPTADKIGVSIKIALSPQTETLFLDCEYVLMSPFCEPGWNINIRTYSPDIIKINQTENQIIKNKTEISVMQYYSSRLMLRTEFQKRRLPHCHMVFDESDKPRRVDNIDCIVSAENANPLMHPLAHETVTTSMV</sequence>
<dbReference type="AlphaFoldDB" id="A0A8H7QC27"/>
<evidence type="ECO:0000313" key="2">
    <source>
        <dbReference type="Proteomes" id="UP000650833"/>
    </source>
</evidence>
<evidence type="ECO:0000313" key="1">
    <source>
        <dbReference type="EMBL" id="KAG2189717.1"/>
    </source>
</evidence>
<organism evidence="1 2">
    <name type="scientific">Mucor plumbeus</name>
    <dbReference type="NCBI Taxonomy" id="97098"/>
    <lineage>
        <taxon>Eukaryota</taxon>
        <taxon>Fungi</taxon>
        <taxon>Fungi incertae sedis</taxon>
        <taxon>Mucoromycota</taxon>
        <taxon>Mucoromycotina</taxon>
        <taxon>Mucoromycetes</taxon>
        <taxon>Mucorales</taxon>
        <taxon>Mucorineae</taxon>
        <taxon>Mucoraceae</taxon>
        <taxon>Mucor</taxon>
    </lineage>
</organism>
<name>A0A8H7QC27_9FUNG</name>
<gene>
    <name evidence="1" type="ORF">INT46_009138</name>
</gene>
<dbReference type="OrthoDB" id="3366231at2759"/>
<comment type="caution">
    <text evidence="1">The sequence shown here is derived from an EMBL/GenBank/DDBJ whole genome shotgun (WGS) entry which is preliminary data.</text>
</comment>
<reference evidence="1" key="1">
    <citation type="submission" date="2020-12" db="EMBL/GenBank/DDBJ databases">
        <title>Metabolic potential, ecology and presence of endohyphal bacteria is reflected in genomic diversity of Mucoromycotina.</title>
        <authorList>
            <person name="Muszewska A."/>
            <person name="Okrasinska A."/>
            <person name="Steczkiewicz K."/>
            <person name="Drgas O."/>
            <person name="Orlowska M."/>
            <person name="Perlinska-Lenart U."/>
            <person name="Aleksandrzak-Piekarczyk T."/>
            <person name="Szatraj K."/>
            <person name="Zielenkiewicz U."/>
            <person name="Pilsyk S."/>
            <person name="Malc E."/>
            <person name="Mieczkowski P."/>
            <person name="Kruszewska J.S."/>
            <person name="Biernat P."/>
            <person name="Pawlowska J."/>
        </authorList>
    </citation>
    <scope>NUCLEOTIDE SEQUENCE</scope>
    <source>
        <strain evidence="1">CBS 226.32</strain>
    </source>
</reference>
<keyword evidence="2" id="KW-1185">Reference proteome</keyword>